<dbReference type="Pfam" id="PF00275">
    <property type="entry name" value="EPSP_synthase"/>
    <property type="match status" value="1"/>
</dbReference>
<dbReference type="GO" id="GO:0005737">
    <property type="term" value="C:cytoplasm"/>
    <property type="evidence" value="ECO:0007669"/>
    <property type="project" value="UniProtKB-SubCell"/>
</dbReference>
<feature type="binding site" evidence="8">
    <location>
        <position position="203"/>
    </location>
    <ligand>
        <name>3-phosphoshikimate</name>
        <dbReference type="ChEBI" id="CHEBI:145989"/>
    </ligand>
</feature>
<keyword evidence="5 8" id="KW-0808">Transferase</keyword>
<dbReference type="RefSeq" id="WP_307198700.1">
    <property type="nucleotide sequence ID" value="NZ_JAUTAN010000001.1"/>
</dbReference>
<feature type="binding site" evidence="8">
    <location>
        <position position="37"/>
    </location>
    <ligand>
        <name>3-phosphoshikimate</name>
        <dbReference type="ChEBI" id="CHEBI:145989"/>
    </ligand>
</feature>
<evidence type="ECO:0000256" key="1">
    <source>
        <dbReference type="ARBA" id="ARBA00004811"/>
    </source>
</evidence>
<evidence type="ECO:0000256" key="8">
    <source>
        <dbReference type="HAMAP-Rule" id="MF_00210"/>
    </source>
</evidence>
<reference evidence="10" key="1">
    <citation type="submission" date="2023-07" db="EMBL/GenBank/DDBJ databases">
        <title>Functional and genomic diversity of the sorghum phyllosphere microbiome.</title>
        <authorList>
            <person name="Shade A."/>
        </authorList>
    </citation>
    <scope>NUCLEOTIDE SEQUENCE</scope>
    <source>
        <strain evidence="10">SORGH_AS_1067</strain>
    </source>
</reference>
<protein>
    <recommendedName>
        <fullName evidence="8">3-phosphoshikimate 1-carboxyvinyltransferase</fullName>
        <ecNumber evidence="8">2.5.1.19</ecNumber>
    </recommendedName>
    <alternativeName>
        <fullName evidence="8">5-enolpyruvylshikimate-3-phosphate synthase</fullName>
        <shortName evidence="8">EPSP synthase</shortName>
        <shortName evidence="8">EPSPS</shortName>
    </alternativeName>
</protein>
<comment type="similarity">
    <text evidence="2 8">Belongs to the EPSP synthase family.</text>
</comment>
<evidence type="ECO:0000256" key="4">
    <source>
        <dbReference type="ARBA" id="ARBA00022605"/>
    </source>
</evidence>
<dbReference type="FunFam" id="3.65.10.10:FF:000010">
    <property type="entry name" value="3-phosphoshikimate 1-carboxyvinyltransferase"/>
    <property type="match status" value="1"/>
</dbReference>
<feature type="binding site" evidence="8">
    <location>
        <position position="128"/>
    </location>
    <ligand>
        <name>phosphoenolpyruvate</name>
        <dbReference type="ChEBI" id="CHEBI:58702"/>
    </ligand>
</feature>
<feature type="binding site" evidence="8">
    <location>
        <position position="32"/>
    </location>
    <ligand>
        <name>3-phosphoshikimate</name>
        <dbReference type="ChEBI" id="CHEBI:145989"/>
    </ligand>
</feature>
<dbReference type="SUPFAM" id="SSF55205">
    <property type="entry name" value="EPT/RTPC-like"/>
    <property type="match status" value="1"/>
</dbReference>
<dbReference type="GO" id="GO:0009423">
    <property type="term" value="P:chorismate biosynthetic process"/>
    <property type="evidence" value="ECO:0007669"/>
    <property type="project" value="UniProtKB-UniRule"/>
</dbReference>
<dbReference type="InterPro" id="IPR001986">
    <property type="entry name" value="Enolpyruvate_Tfrase_dom"/>
</dbReference>
<dbReference type="EC" id="2.5.1.19" evidence="8"/>
<keyword evidence="6 8" id="KW-0057">Aromatic amino acid biosynthesis</keyword>
<comment type="pathway">
    <text evidence="1 8">Metabolic intermediate biosynthesis; chorismate biosynthesis; chorismate from D-erythrose 4-phosphate and phosphoenolpyruvate: step 6/7.</text>
</comment>
<name>A0AAJ1U511_9ACTN</name>
<comment type="function">
    <text evidence="8">Catalyzes the transfer of the enolpyruvyl moiety of phosphoenolpyruvate (PEP) to the 5-hydroxyl of shikimate-3-phosphate (S3P) to produce enolpyruvyl shikimate-3-phosphate and inorganic phosphate.</text>
</comment>
<evidence type="ECO:0000256" key="6">
    <source>
        <dbReference type="ARBA" id="ARBA00023141"/>
    </source>
</evidence>
<dbReference type="NCBIfam" id="TIGR01356">
    <property type="entry name" value="aroA"/>
    <property type="match status" value="1"/>
</dbReference>
<feature type="binding site" evidence="8">
    <location>
        <position position="174"/>
    </location>
    <ligand>
        <name>3-phosphoshikimate</name>
        <dbReference type="ChEBI" id="CHEBI:145989"/>
    </ligand>
</feature>
<feature type="binding site" evidence="8">
    <location>
        <position position="415"/>
    </location>
    <ligand>
        <name>phosphoenolpyruvate</name>
        <dbReference type="ChEBI" id="CHEBI:58702"/>
    </ligand>
</feature>
<dbReference type="PROSITE" id="PS00885">
    <property type="entry name" value="EPSP_SYNTHASE_2"/>
    <property type="match status" value="1"/>
</dbReference>
<sequence length="434" mass="44464">MTTTAAPAPADLWPAPHVAAPVDVIVTLPGSKSLTNRALVLAAVATGPSVVRRALRSRDTLLMASALSALGSAVDTSGEDWTVTPGTFDRDAVVDCGLAGTVMRFVPPIAGLARGAVAFDGDAHMRTRPIGEVLTALRSLGADVRDDGRGTLPFTIAGAGSVRGGSVTIDASSSSQFVSALLLAGATYDEGVEVLHRGAPIPSLPHVEMTTTVLRAHGVEVDDSVPDRWRVAPGPIAPVDHLIEPDLSNAGPFVALAAATGGSVTVRDWPEVTTQAGDALREILAAMGCTVERVADGVRVTGPERLQGVDLDLHDVGELTPVVAALCALADGPSVLRGVAHIRHHETDRLRALATELAGLGADVTERPDGLELRPAALHGGVFHTYADHRMAHAAVVVGAATPDVLVEDVATTAKTFPDFAGAWTGVTGGPAAS</sequence>
<comment type="catalytic activity">
    <reaction evidence="7">
        <text>3-phosphoshikimate + phosphoenolpyruvate = 5-O-(1-carboxyvinyl)-3-phosphoshikimate + phosphate</text>
        <dbReference type="Rhea" id="RHEA:21256"/>
        <dbReference type="ChEBI" id="CHEBI:43474"/>
        <dbReference type="ChEBI" id="CHEBI:57701"/>
        <dbReference type="ChEBI" id="CHEBI:58702"/>
        <dbReference type="ChEBI" id="CHEBI:145989"/>
        <dbReference type="EC" id="2.5.1.19"/>
    </reaction>
    <physiologicalReaction direction="left-to-right" evidence="7">
        <dbReference type="Rhea" id="RHEA:21257"/>
    </physiologicalReaction>
</comment>
<dbReference type="GO" id="GO:0003866">
    <property type="term" value="F:3-phosphoshikimate 1-carboxyvinyltransferase activity"/>
    <property type="evidence" value="ECO:0007669"/>
    <property type="project" value="UniProtKB-UniRule"/>
</dbReference>
<organism evidence="10 11">
    <name type="scientific">Nocardioides zeae</name>
    <dbReference type="NCBI Taxonomy" id="1457234"/>
    <lineage>
        <taxon>Bacteria</taxon>
        <taxon>Bacillati</taxon>
        <taxon>Actinomycetota</taxon>
        <taxon>Actinomycetes</taxon>
        <taxon>Propionibacteriales</taxon>
        <taxon>Nocardioidaceae</taxon>
        <taxon>Nocardioides</taxon>
    </lineage>
</organism>
<comment type="subcellular location">
    <subcellularLocation>
        <location evidence="8">Cytoplasm</location>
    </subcellularLocation>
</comment>
<dbReference type="CDD" id="cd01556">
    <property type="entry name" value="EPSP_synthase"/>
    <property type="match status" value="1"/>
</dbReference>
<dbReference type="Proteomes" id="UP001239215">
    <property type="component" value="Unassembled WGS sequence"/>
</dbReference>
<dbReference type="Gene3D" id="3.65.10.10">
    <property type="entry name" value="Enolpyruvate transferase domain"/>
    <property type="match status" value="2"/>
</dbReference>
<feature type="binding site" evidence="8">
    <location>
        <position position="176"/>
    </location>
    <ligand>
        <name>phosphoenolpyruvate</name>
        <dbReference type="ChEBI" id="CHEBI:58702"/>
    </ligand>
</feature>
<evidence type="ECO:0000256" key="2">
    <source>
        <dbReference type="ARBA" id="ARBA00009948"/>
    </source>
</evidence>
<dbReference type="PANTHER" id="PTHR21090">
    <property type="entry name" value="AROM/DEHYDROQUINATE SYNTHASE"/>
    <property type="match status" value="1"/>
</dbReference>
<comment type="subunit">
    <text evidence="8">Monomer.</text>
</comment>
<feature type="active site" description="Proton acceptor" evidence="8">
    <location>
        <position position="318"/>
    </location>
</feature>
<dbReference type="PIRSF" id="PIRSF000505">
    <property type="entry name" value="EPSPS"/>
    <property type="match status" value="1"/>
</dbReference>
<dbReference type="InterPro" id="IPR006264">
    <property type="entry name" value="EPSP_synthase"/>
</dbReference>
<evidence type="ECO:0000259" key="9">
    <source>
        <dbReference type="Pfam" id="PF00275"/>
    </source>
</evidence>
<dbReference type="PANTHER" id="PTHR21090:SF5">
    <property type="entry name" value="PENTAFUNCTIONAL AROM POLYPEPTIDE"/>
    <property type="match status" value="1"/>
</dbReference>
<accession>A0AAJ1U511</accession>
<dbReference type="InterPro" id="IPR013792">
    <property type="entry name" value="RNA3'P_cycl/enolpyr_Trfase_a/b"/>
</dbReference>
<evidence type="ECO:0000313" key="11">
    <source>
        <dbReference type="Proteomes" id="UP001239215"/>
    </source>
</evidence>
<dbReference type="InterPro" id="IPR036968">
    <property type="entry name" value="Enolpyruvate_Tfrase_sf"/>
</dbReference>
<feature type="domain" description="Enolpyruvate transferase" evidence="9">
    <location>
        <begin position="21"/>
        <end position="421"/>
    </location>
</feature>
<proteinExistence type="inferred from homology"/>
<evidence type="ECO:0000256" key="7">
    <source>
        <dbReference type="ARBA" id="ARBA00044633"/>
    </source>
</evidence>
<feature type="binding site" evidence="8">
    <location>
        <position position="318"/>
    </location>
    <ligand>
        <name>3-phosphoshikimate</name>
        <dbReference type="ChEBI" id="CHEBI:145989"/>
    </ligand>
</feature>
<feature type="binding site" evidence="8">
    <location>
        <position position="100"/>
    </location>
    <ligand>
        <name>phosphoenolpyruvate</name>
        <dbReference type="ChEBI" id="CHEBI:58702"/>
    </ligand>
</feature>
<dbReference type="AlphaFoldDB" id="A0AAJ1U511"/>
<evidence type="ECO:0000256" key="3">
    <source>
        <dbReference type="ARBA" id="ARBA00022490"/>
    </source>
</evidence>
<dbReference type="HAMAP" id="MF_00210">
    <property type="entry name" value="EPSP_synth"/>
    <property type="match status" value="1"/>
</dbReference>
<keyword evidence="3 8" id="KW-0963">Cytoplasm</keyword>
<dbReference type="EMBL" id="JAUTAN010000001">
    <property type="protein sequence ID" value="MDQ1103272.1"/>
    <property type="molecule type" value="Genomic_DNA"/>
</dbReference>
<comment type="caution">
    <text evidence="10">The sequence shown here is derived from an EMBL/GenBank/DDBJ whole genome shotgun (WGS) entry which is preliminary data.</text>
</comment>
<dbReference type="GO" id="GO:0008652">
    <property type="term" value="P:amino acid biosynthetic process"/>
    <property type="evidence" value="ECO:0007669"/>
    <property type="project" value="UniProtKB-KW"/>
</dbReference>
<comment type="caution">
    <text evidence="8">Lacks conserved residue(s) required for the propagation of feature annotation.</text>
</comment>
<dbReference type="InterPro" id="IPR023193">
    <property type="entry name" value="EPSP_synthase_CS"/>
</dbReference>
<evidence type="ECO:0000313" key="10">
    <source>
        <dbReference type="EMBL" id="MDQ1103272.1"/>
    </source>
</evidence>
<dbReference type="FunFam" id="3.65.10.10:FF:000011">
    <property type="entry name" value="3-phosphoshikimate 1-carboxyvinyltransferase"/>
    <property type="match status" value="1"/>
</dbReference>
<dbReference type="PROSITE" id="PS00104">
    <property type="entry name" value="EPSP_SYNTHASE_1"/>
    <property type="match status" value="1"/>
</dbReference>
<feature type="binding site" evidence="8">
    <location>
        <position position="390"/>
    </location>
    <ligand>
        <name>phosphoenolpyruvate</name>
        <dbReference type="ChEBI" id="CHEBI:58702"/>
    </ligand>
</feature>
<evidence type="ECO:0000256" key="5">
    <source>
        <dbReference type="ARBA" id="ARBA00022679"/>
    </source>
</evidence>
<feature type="binding site" evidence="8">
    <location>
        <position position="345"/>
    </location>
    <ligand>
        <name>3-phosphoshikimate</name>
        <dbReference type="ChEBI" id="CHEBI:145989"/>
    </ligand>
</feature>
<feature type="binding site" evidence="8">
    <location>
        <position position="32"/>
    </location>
    <ligand>
        <name>phosphoenolpyruvate</name>
        <dbReference type="ChEBI" id="CHEBI:58702"/>
    </ligand>
</feature>
<keyword evidence="4 8" id="KW-0028">Amino-acid biosynthesis</keyword>
<feature type="binding site" evidence="8">
    <location>
        <position position="33"/>
    </location>
    <ligand>
        <name>3-phosphoshikimate</name>
        <dbReference type="ChEBI" id="CHEBI:145989"/>
    </ligand>
</feature>
<dbReference type="GO" id="GO:0009073">
    <property type="term" value="P:aromatic amino acid family biosynthetic process"/>
    <property type="evidence" value="ECO:0007669"/>
    <property type="project" value="UniProtKB-KW"/>
</dbReference>
<feature type="binding site" evidence="8">
    <location>
        <position position="175"/>
    </location>
    <ligand>
        <name>3-phosphoshikimate</name>
        <dbReference type="ChEBI" id="CHEBI:145989"/>
    </ligand>
</feature>
<feature type="binding site" evidence="8">
    <location>
        <position position="349"/>
    </location>
    <ligand>
        <name>phosphoenolpyruvate</name>
        <dbReference type="ChEBI" id="CHEBI:58702"/>
    </ligand>
</feature>
<feature type="binding site" evidence="8">
    <location>
        <position position="176"/>
    </location>
    <ligand>
        <name>3-phosphoshikimate</name>
        <dbReference type="ChEBI" id="CHEBI:145989"/>
    </ligand>
</feature>
<gene>
    <name evidence="8" type="primary">aroA</name>
    <name evidence="10" type="ORF">QE405_000556</name>
</gene>